<organism evidence="3 4">
    <name type="scientific">Caenorhabditis japonica</name>
    <dbReference type="NCBI Taxonomy" id="281687"/>
    <lineage>
        <taxon>Eukaryota</taxon>
        <taxon>Metazoa</taxon>
        <taxon>Ecdysozoa</taxon>
        <taxon>Nematoda</taxon>
        <taxon>Chromadorea</taxon>
        <taxon>Rhabditida</taxon>
        <taxon>Rhabditina</taxon>
        <taxon>Rhabditomorpha</taxon>
        <taxon>Rhabditoidea</taxon>
        <taxon>Rhabditidae</taxon>
        <taxon>Peloderinae</taxon>
        <taxon>Caenorhabditis</taxon>
    </lineage>
</organism>
<accession>A0A8R1DH76</accession>
<dbReference type="InterPro" id="IPR029021">
    <property type="entry name" value="Prot-tyrosine_phosphatase-like"/>
</dbReference>
<feature type="domain" description="Tyrosine specific protein phosphatases" evidence="2">
    <location>
        <begin position="204"/>
        <end position="279"/>
    </location>
</feature>
<dbReference type="InterPro" id="IPR003595">
    <property type="entry name" value="Tyr_Pase_cat"/>
</dbReference>
<evidence type="ECO:0000313" key="4">
    <source>
        <dbReference type="Proteomes" id="UP000005237"/>
    </source>
</evidence>
<dbReference type="InterPro" id="IPR052782">
    <property type="entry name" value="Oocyte-zygote_transition_reg"/>
</dbReference>
<dbReference type="PROSITE" id="PS50056">
    <property type="entry name" value="TYR_PHOSPHATASE_2"/>
    <property type="match status" value="1"/>
</dbReference>
<evidence type="ECO:0008006" key="5">
    <source>
        <dbReference type="Google" id="ProtNLM"/>
    </source>
</evidence>
<dbReference type="SUPFAM" id="SSF52799">
    <property type="entry name" value="(Phosphotyrosine protein) phosphatases II"/>
    <property type="match status" value="1"/>
</dbReference>
<keyword evidence="4" id="KW-1185">Reference proteome</keyword>
<protein>
    <recommendedName>
        <fullName evidence="5">Tyrosine-protein phosphatase domain-containing protein</fullName>
    </recommendedName>
</protein>
<evidence type="ECO:0000259" key="1">
    <source>
        <dbReference type="PROSITE" id="PS50055"/>
    </source>
</evidence>
<dbReference type="PANTHER" id="PTHR46163:SF14">
    <property type="entry name" value="TYROSINE-PROTEIN PHOSPHATASE DOMAIN-CONTAINING PROTEIN"/>
    <property type="match status" value="1"/>
</dbReference>
<evidence type="ECO:0000313" key="3">
    <source>
        <dbReference type="EnsemblMetazoa" id="CJA02658.1"/>
    </source>
</evidence>
<dbReference type="Pfam" id="PF00102">
    <property type="entry name" value="Y_phosphatase"/>
    <property type="match status" value="1"/>
</dbReference>
<evidence type="ECO:0000259" key="2">
    <source>
        <dbReference type="PROSITE" id="PS50056"/>
    </source>
</evidence>
<proteinExistence type="predicted"/>
<name>A0A8R1DH76_CAEJA</name>
<dbReference type="AlphaFoldDB" id="A0A8R1DH76"/>
<dbReference type="SMART" id="SM00194">
    <property type="entry name" value="PTPc"/>
    <property type="match status" value="1"/>
</dbReference>
<feature type="domain" description="Tyrosine-protein phosphatase" evidence="1">
    <location>
        <begin position="78"/>
        <end position="288"/>
    </location>
</feature>
<reference evidence="3" key="2">
    <citation type="submission" date="2022-06" db="UniProtKB">
        <authorList>
            <consortium name="EnsemblMetazoa"/>
        </authorList>
    </citation>
    <scope>IDENTIFICATION</scope>
    <source>
        <strain evidence="3">DF5081</strain>
    </source>
</reference>
<dbReference type="EnsemblMetazoa" id="CJA02658.1">
    <property type="protein sequence ID" value="CJA02658.1"/>
    <property type="gene ID" value="WBGene00121862"/>
</dbReference>
<sequence length="295" mass="32597">MADTVQTNGRSSLLNPVNNRVSTRSTRKKKTIYLSPKKFCDLVIAKSSNKSFEAGVAEFFKEYYLESPTFANYFKTANKEKNFSETVWLYDATRVIVPDVDYYHASWVDGIKPQHYILAQAPLSVAAQKNFFKLLAHVKADGLIVADGSEEVAGFISNKFDGTTKKSSEKAGEDISTAVISENGVSKLKAVRLNKWADGTITGVELVDMMEKARKFLGCPLKGTLVITCKDGAAKSGLVAFLDTEADRLAKSGKVKHTDTVKMIRFQRSNTFDSADQFELGMVAITELCTRAKKK</sequence>
<dbReference type="InterPro" id="IPR000242">
    <property type="entry name" value="PTP_cat"/>
</dbReference>
<dbReference type="GO" id="GO:0004725">
    <property type="term" value="F:protein tyrosine phosphatase activity"/>
    <property type="evidence" value="ECO:0007669"/>
    <property type="project" value="InterPro"/>
</dbReference>
<dbReference type="SMART" id="SM00404">
    <property type="entry name" value="PTPc_motif"/>
    <property type="match status" value="1"/>
</dbReference>
<dbReference type="PROSITE" id="PS50055">
    <property type="entry name" value="TYR_PHOSPHATASE_PTP"/>
    <property type="match status" value="1"/>
</dbReference>
<reference evidence="4" key="1">
    <citation type="submission" date="2010-08" db="EMBL/GenBank/DDBJ databases">
        <authorList>
            <consortium name="Caenorhabditis japonica Sequencing Consortium"/>
            <person name="Wilson R.K."/>
        </authorList>
    </citation>
    <scope>NUCLEOTIDE SEQUENCE [LARGE SCALE GENOMIC DNA]</scope>
    <source>
        <strain evidence="4">DF5081</strain>
    </source>
</reference>
<dbReference type="InterPro" id="IPR000387">
    <property type="entry name" value="Tyr_Pase_dom"/>
</dbReference>
<dbReference type="Proteomes" id="UP000005237">
    <property type="component" value="Unassembled WGS sequence"/>
</dbReference>
<dbReference type="OMA" id="GPLVIVC"/>
<dbReference type="PANTHER" id="PTHR46163">
    <property type="entry name" value="TYROSINE-PROTEIN PHOSPHATASE-RELATED"/>
    <property type="match status" value="1"/>
</dbReference>
<dbReference type="Gene3D" id="3.90.190.10">
    <property type="entry name" value="Protein tyrosine phosphatase superfamily"/>
    <property type="match status" value="2"/>
</dbReference>